<evidence type="ECO:0000313" key="3">
    <source>
        <dbReference type="Proteomes" id="UP000182192"/>
    </source>
</evidence>
<dbReference type="OrthoDB" id="1821655at2"/>
<dbReference type="Pfam" id="PF09346">
    <property type="entry name" value="SMI1_KNR4"/>
    <property type="match status" value="1"/>
</dbReference>
<protein>
    <recommendedName>
        <fullName evidence="1">Knr4/Smi1-like domain-containing protein</fullName>
    </recommendedName>
</protein>
<dbReference type="Proteomes" id="UP000182192">
    <property type="component" value="Unassembled WGS sequence"/>
</dbReference>
<dbReference type="InterPro" id="IPR037883">
    <property type="entry name" value="Knr4/Smi1-like_sf"/>
</dbReference>
<evidence type="ECO:0000259" key="1">
    <source>
        <dbReference type="Pfam" id="PF09346"/>
    </source>
</evidence>
<name>A0A1I1L3S7_RUMAL</name>
<proteinExistence type="predicted"/>
<reference evidence="2 3" key="1">
    <citation type="submission" date="2016-10" db="EMBL/GenBank/DDBJ databases">
        <authorList>
            <person name="de Groot N.N."/>
        </authorList>
    </citation>
    <scope>NUCLEOTIDE SEQUENCE [LARGE SCALE GENOMIC DNA]</scope>
    <source>
        <strain evidence="2 3">AR67</strain>
    </source>
</reference>
<dbReference type="AlphaFoldDB" id="A0A1I1L3S7"/>
<accession>A0A1I1L3S7</accession>
<dbReference type="SUPFAM" id="SSF160631">
    <property type="entry name" value="SMI1/KNR4-like"/>
    <property type="match status" value="1"/>
</dbReference>
<dbReference type="EMBL" id="FOKQ01000017">
    <property type="protein sequence ID" value="SFC64240.1"/>
    <property type="molecule type" value="Genomic_DNA"/>
</dbReference>
<gene>
    <name evidence="2" type="ORF">SAMN02910406_02083</name>
</gene>
<organism evidence="2 3">
    <name type="scientific">Ruminococcus albus</name>
    <dbReference type="NCBI Taxonomy" id="1264"/>
    <lineage>
        <taxon>Bacteria</taxon>
        <taxon>Bacillati</taxon>
        <taxon>Bacillota</taxon>
        <taxon>Clostridia</taxon>
        <taxon>Eubacteriales</taxon>
        <taxon>Oscillospiraceae</taxon>
        <taxon>Ruminococcus</taxon>
    </lineage>
</organism>
<dbReference type="Gene3D" id="3.40.1580.10">
    <property type="entry name" value="SMI1/KNR4-like"/>
    <property type="match status" value="1"/>
</dbReference>
<sequence>MDIIEAIRKKYGGNIKLCAPLDDERYAQAKELLPEELAELLRISNGILETMPHPKTGEIMDIYYIVDPFDDILSETERYHEVHGGDGVAFAGNGAGDSYVLKPDGKIFLMEYIDEEEEFCAENLTAFFEK</sequence>
<evidence type="ECO:0000313" key="2">
    <source>
        <dbReference type="EMBL" id="SFC64240.1"/>
    </source>
</evidence>
<dbReference type="InterPro" id="IPR018958">
    <property type="entry name" value="Knr4/Smi1-like_dom"/>
</dbReference>
<dbReference type="RefSeq" id="WP_074961589.1">
    <property type="nucleotide sequence ID" value="NZ_FOKQ01000017.1"/>
</dbReference>
<feature type="domain" description="Knr4/Smi1-like" evidence="1">
    <location>
        <begin position="33"/>
        <end position="129"/>
    </location>
</feature>